<proteinExistence type="predicted"/>
<evidence type="ECO:0000256" key="3">
    <source>
        <dbReference type="ARBA" id="ARBA00022989"/>
    </source>
</evidence>
<gene>
    <name evidence="6" type="ORF">ENV60_05740</name>
</gene>
<feature type="transmembrane region" description="Helical" evidence="5">
    <location>
        <begin position="192"/>
        <end position="214"/>
    </location>
</feature>
<dbReference type="PANTHER" id="PTHR16950">
    <property type="entry name" value="ZINC TRANSPORTER SLC39A7 HISTIDINE-RICH MEMBRANE PROTEIN KE4"/>
    <property type="match status" value="1"/>
</dbReference>
<dbReference type="Pfam" id="PF02535">
    <property type="entry name" value="Zip"/>
    <property type="match status" value="2"/>
</dbReference>
<feature type="transmembrane region" description="Helical" evidence="5">
    <location>
        <begin position="6"/>
        <end position="27"/>
    </location>
</feature>
<feature type="transmembrane region" description="Helical" evidence="5">
    <location>
        <begin position="34"/>
        <end position="56"/>
    </location>
</feature>
<keyword evidence="3 5" id="KW-1133">Transmembrane helix</keyword>
<sequence>MVYLWTLISVSLVSVISLIGIFFVSFNRERLSRILLILVSFATGALFGDAFIHLLPETFSELGTNLISSLYVICGILLFFILEKFIRWRHCHIPTSKEHPHPVAAINFIGDLIHNLIDGMIIGASYTISLPIGLGTTIAVVLHEIPQEIGDFGVFVYAGYTPRKALLLNFLSALSAFAGALISLWIGPNSHAYSIVLMPIAAGGFIYIAGSDLIPELQGCEEIPGSFLQLGSIILGIFLMALLRLLD</sequence>
<evidence type="ECO:0000256" key="2">
    <source>
        <dbReference type="ARBA" id="ARBA00022692"/>
    </source>
</evidence>
<dbReference type="InterPro" id="IPR003689">
    <property type="entry name" value="ZIP"/>
</dbReference>
<dbReference type="GO" id="GO:0016020">
    <property type="term" value="C:membrane"/>
    <property type="evidence" value="ECO:0007669"/>
    <property type="project" value="UniProtKB-SubCell"/>
</dbReference>
<dbReference type="GO" id="GO:0005385">
    <property type="term" value="F:zinc ion transmembrane transporter activity"/>
    <property type="evidence" value="ECO:0007669"/>
    <property type="project" value="TreeGrafter"/>
</dbReference>
<comment type="caution">
    <text evidence="6">The sequence shown here is derived from an EMBL/GenBank/DDBJ whole genome shotgun (WGS) entry which is preliminary data.</text>
</comment>
<evidence type="ECO:0000256" key="5">
    <source>
        <dbReference type="SAM" id="Phobius"/>
    </source>
</evidence>
<feature type="transmembrane region" description="Helical" evidence="5">
    <location>
        <begin position="166"/>
        <end position="186"/>
    </location>
</feature>
<feature type="transmembrane region" description="Helical" evidence="5">
    <location>
        <begin position="226"/>
        <end position="246"/>
    </location>
</feature>
<evidence type="ECO:0000256" key="1">
    <source>
        <dbReference type="ARBA" id="ARBA00004141"/>
    </source>
</evidence>
<organism evidence="6">
    <name type="scientific">candidate division WOR-3 bacterium</name>
    <dbReference type="NCBI Taxonomy" id="2052148"/>
    <lineage>
        <taxon>Bacteria</taxon>
        <taxon>Bacteria division WOR-3</taxon>
    </lineage>
</organism>
<feature type="transmembrane region" description="Helical" evidence="5">
    <location>
        <begin position="62"/>
        <end position="82"/>
    </location>
</feature>
<keyword evidence="4 5" id="KW-0472">Membrane</keyword>
<dbReference type="EMBL" id="DTGZ01000104">
    <property type="protein sequence ID" value="HGV97781.1"/>
    <property type="molecule type" value="Genomic_DNA"/>
</dbReference>
<dbReference type="AlphaFoldDB" id="A0A7C4THR5"/>
<dbReference type="PANTHER" id="PTHR16950:SF16">
    <property type="entry name" value="ZINC TRANSPORTER ZIP13"/>
    <property type="match status" value="1"/>
</dbReference>
<reference evidence="6" key="1">
    <citation type="journal article" date="2020" name="mSystems">
        <title>Genome- and Community-Level Interaction Insights into Carbon Utilization and Element Cycling Functions of Hydrothermarchaeota in Hydrothermal Sediment.</title>
        <authorList>
            <person name="Zhou Z."/>
            <person name="Liu Y."/>
            <person name="Xu W."/>
            <person name="Pan J."/>
            <person name="Luo Z.H."/>
            <person name="Li M."/>
        </authorList>
    </citation>
    <scope>NUCLEOTIDE SEQUENCE [LARGE SCALE GENOMIC DNA]</scope>
    <source>
        <strain evidence="6">SpSt-774</strain>
    </source>
</reference>
<protein>
    <submittedName>
        <fullName evidence="6">ZIP family metal transporter</fullName>
    </submittedName>
</protein>
<dbReference type="GO" id="GO:0006882">
    <property type="term" value="P:intracellular zinc ion homeostasis"/>
    <property type="evidence" value="ECO:0007669"/>
    <property type="project" value="TreeGrafter"/>
</dbReference>
<evidence type="ECO:0000256" key="4">
    <source>
        <dbReference type="ARBA" id="ARBA00023136"/>
    </source>
</evidence>
<evidence type="ECO:0000313" key="6">
    <source>
        <dbReference type="EMBL" id="HGV97781.1"/>
    </source>
</evidence>
<keyword evidence="2 5" id="KW-0812">Transmembrane</keyword>
<name>A0A7C4THR5_UNCW3</name>
<accession>A0A7C4THR5</accession>
<comment type="subcellular location">
    <subcellularLocation>
        <location evidence="1">Membrane</location>
        <topology evidence="1">Multi-pass membrane protein</topology>
    </subcellularLocation>
</comment>